<evidence type="ECO:0000313" key="10">
    <source>
        <dbReference type="EMBL" id="KAL3618673.1"/>
    </source>
</evidence>
<dbReference type="InterPro" id="IPR036390">
    <property type="entry name" value="WH_DNA-bd_sf"/>
</dbReference>
<feature type="coiled-coil region" evidence="7">
    <location>
        <begin position="116"/>
        <end position="143"/>
    </location>
</feature>
<dbReference type="InterPro" id="IPR019585">
    <property type="entry name" value="Rpn7/CSN1"/>
</dbReference>
<dbReference type="Pfam" id="PF10602">
    <property type="entry name" value="RPN7"/>
    <property type="match status" value="1"/>
</dbReference>
<dbReference type="PANTHER" id="PTHR14145:SF2">
    <property type="entry name" value="COP9 SIGNALOSOME COMPLEX SUBUNIT 1"/>
    <property type="match status" value="1"/>
</dbReference>
<dbReference type="EMBL" id="JAVIJP010000079">
    <property type="protein sequence ID" value="KAL3618673.1"/>
    <property type="molecule type" value="Genomic_DNA"/>
</dbReference>
<dbReference type="PANTHER" id="PTHR14145">
    <property type="entry name" value="26S PROTESOME SUBUNIT 6"/>
    <property type="match status" value="1"/>
</dbReference>
<feature type="domain" description="PCI" evidence="9">
    <location>
        <begin position="234"/>
        <end position="404"/>
    </location>
</feature>
<keyword evidence="11" id="KW-1185">Reference proteome</keyword>
<evidence type="ECO:0000256" key="5">
    <source>
        <dbReference type="ARBA" id="ARBA00022790"/>
    </source>
</evidence>
<proteinExistence type="inferred from homology"/>
<feature type="region of interest" description="Disordered" evidence="8">
    <location>
        <begin position="1"/>
        <end position="29"/>
    </location>
</feature>
<gene>
    <name evidence="10" type="primary">CSN1_3</name>
    <name evidence="10" type="ORF">CASFOL_037492</name>
</gene>
<dbReference type="InterPro" id="IPR000717">
    <property type="entry name" value="PCI_dom"/>
</dbReference>
<organism evidence="10 11">
    <name type="scientific">Castilleja foliolosa</name>
    <dbReference type="NCBI Taxonomy" id="1961234"/>
    <lineage>
        <taxon>Eukaryota</taxon>
        <taxon>Viridiplantae</taxon>
        <taxon>Streptophyta</taxon>
        <taxon>Embryophyta</taxon>
        <taxon>Tracheophyta</taxon>
        <taxon>Spermatophyta</taxon>
        <taxon>Magnoliopsida</taxon>
        <taxon>eudicotyledons</taxon>
        <taxon>Gunneridae</taxon>
        <taxon>Pentapetalae</taxon>
        <taxon>asterids</taxon>
        <taxon>lamiids</taxon>
        <taxon>Lamiales</taxon>
        <taxon>Orobanchaceae</taxon>
        <taxon>Pedicularideae</taxon>
        <taxon>Castillejinae</taxon>
        <taxon>Castilleja</taxon>
    </lineage>
</organism>
<dbReference type="Pfam" id="PF01399">
    <property type="entry name" value="PCI"/>
    <property type="match status" value="1"/>
</dbReference>
<evidence type="ECO:0000313" key="11">
    <source>
        <dbReference type="Proteomes" id="UP001632038"/>
    </source>
</evidence>
<evidence type="ECO:0000256" key="6">
    <source>
        <dbReference type="ARBA" id="ARBA00023242"/>
    </source>
</evidence>
<comment type="subcellular location">
    <subcellularLocation>
        <location evidence="2">Cytoplasm</location>
    </subcellularLocation>
    <subcellularLocation>
        <location evidence="1">Nucleus</location>
    </subcellularLocation>
</comment>
<dbReference type="FunFam" id="1.25.40.570:FF:000014">
    <property type="entry name" value="COP9 signalosome complex subunit 1"/>
    <property type="match status" value="1"/>
</dbReference>
<sequence>MEPEDSVTGATIEEDEIYANGGVEGESQRHRPIISSDQLDVEAYAALYTGRTKVSRLLFIAERCGIASMQMEALRMAYDEVKKGENTQLFREVVAKIDGRLGPDYGPDCAWTDVVDRRADSRKEKLENELNAYRTNLIKESIRMGYNDFGEFYYAHGQLGEAFKNFVRTRDYCTTSKHIIQMCLHAILVSIEMGQFTHVTSYVSKAEQSQDALDPVTTAKLRCSAGLAHLEGKKYKLAARKFLETGPELGNNYSEVIAPQDIATYGSLCALASFDRAELKSKVIDNINFRNFLELVPEIRELVNDFHTSNYASCLEYLGNLKSNLLLDIHLHDHVETLYEQIRSKALIQYTLPFLSVDLNMMANAFNTSVTGLEKELEALITNNQIQARIDSHNKILYARHADQRNSTFQRVLQTGNEFDRDVRAMLLRANLIKHEFNQKTSSRKH</sequence>
<name>A0ABD3BMF3_9LAMI</name>
<protein>
    <submittedName>
        <fullName evidence="10">COP9/signalosome complex subunit Csn1</fullName>
    </submittedName>
</protein>
<dbReference type="InterPro" id="IPR045135">
    <property type="entry name" value="Rpn7_N"/>
</dbReference>
<evidence type="ECO:0000256" key="4">
    <source>
        <dbReference type="ARBA" id="ARBA00022490"/>
    </source>
</evidence>
<dbReference type="GO" id="GO:0008180">
    <property type="term" value="C:COP9 signalosome"/>
    <property type="evidence" value="ECO:0007669"/>
    <property type="project" value="UniProtKB-KW"/>
</dbReference>
<keyword evidence="7" id="KW-0175">Coiled coil</keyword>
<comment type="similarity">
    <text evidence="3">Belongs to the CSN1 family.</text>
</comment>
<dbReference type="SUPFAM" id="SSF46785">
    <property type="entry name" value="Winged helix' DNA-binding domain"/>
    <property type="match status" value="1"/>
</dbReference>
<evidence type="ECO:0000256" key="7">
    <source>
        <dbReference type="SAM" id="Coils"/>
    </source>
</evidence>
<dbReference type="Proteomes" id="UP001632038">
    <property type="component" value="Unassembled WGS sequence"/>
</dbReference>
<dbReference type="GO" id="GO:0005737">
    <property type="term" value="C:cytoplasm"/>
    <property type="evidence" value="ECO:0007669"/>
    <property type="project" value="UniProtKB-SubCell"/>
</dbReference>
<evidence type="ECO:0000256" key="3">
    <source>
        <dbReference type="ARBA" id="ARBA00008793"/>
    </source>
</evidence>
<evidence type="ECO:0000256" key="1">
    <source>
        <dbReference type="ARBA" id="ARBA00004123"/>
    </source>
</evidence>
<dbReference type="Gene3D" id="1.25.40.570">
    <property type="match status" value="1"/>
</dbReference>
<dbReference type="PROSITE" id="PS50250">
    <property type="entry name" value="PCI"/>
    <property type="match status" value="1"/>
</dbReference>
<keyword evidence="6" id="KW-0539">Nucleus</keyword>
<reference evidence="11" key="1">
    <citation type="journal article" date="2024" name="IScience">
        <title>Strigolactones Initiate the Formation of Haustorium-like Structures in Castilleja.</title>
        <authorList>
            <person name="Buerger M."/>
            <person name="Peterson D."/>
            <person name="Chory J."/>
        </authorList>
    </citation>
    <scope>NUCLEOTIDE SEQUENCE [LARGE SCALE GENOMIC DNA]</scope>
</reference>
<accession>A0ABD3BMF3</accession>
<dbReference type="InterPro" id="IPR048624">
    <property type="entry name" value="CSN1_C"/>
</dbReference>
<dbReference type="SMART" id="SM00088">
    <property type="entry name" value="PINT"/>
    <property type="match status" value="1"/>
</dbReference>
<evidence type="ECO:0000256" key="8">
    <source>
        <dbReference type="SAM" id="MobiDB-lite"/>
    </source>
</evidence>
<keyword evidence="5" id="KW-0736">Signalosome</keyword>
<evidence type="ECO:0000256" key="2">
    <source>
        <dbReference type="ARBA" id="ARBA00004496"/>
    </source>
</evidence>
<evidence type="ECO:0000259" key="9">
    <source>
        <dbReference type="PROSITE" id="PS50250"/>
    </source>
</evidence>
<comment type="caution">
    <text evidence="10">The sequence shown here is derived from an EMBL/GenBank/DDBJ whole genome shotgun (WGS) entry which is preliminary data.</text>
</comment>
<dbReference type="AlphaFoldDB" id="A0ABD3BMF3"/>
<dbReference type="Pfam" id="PF21151">
    <property type="entry name" value="CSN1_C"/>
    <property type="match status" value="1"/>
</dbReference>
<keyword evidence="4" id="KW-0963">Cytoplasm</keyword>